<organism evidence="2">
    <name type="scientific">marine sediment metagenome</name>
    <dbReference type="NCBI Taxonomy" id="412755"/>
    <lineage>
        <taxon>unclassified sequences</taxon>
        <taxon>metagenomes</taxon>
        <taxon>ecological metagenomes</taxon>
    </lineage>
</organism>
<proteinExistence type="predicted"/>
<evidence type="ECO:0000259" key="1">
    <source>
        <dbReference type="SMART" id="SM00507"/>
    </source>
</evidence>
<gene>
    <name evidence="2" type="ORF">LCGC14_0165470</name>
</gene>
<dbReference type="AlphaFoldDB" id="A0A0F9VAW8"/>
<dbReference type="Gene3D" id="1.10.30.50">
    <property type="match status" value="1"/>
</dbReference>
<dbReference type="EMBL" id="LAZR01000062">
    <property type="protein sequence ID" value="KKN96902.1"/>
    <property type="molecule type" value="Genomic_DNA"/>
</dbReference>
<dbReference type="PANTHER" id="PTHR33877">
    <property type="entry name" value="SLL1193 PROTEIN"/>
    <property type="match status" value="1"/>
</dbReference>
<dbReference type="InterPro" id="IPR003615">
    <property type="entry name" value="HNH_nuc"/>
</dbReference>
<dbReference type="InterPro" id="IPR052892">
    <property type="entry name" value="NA-targeting_endonuclease"/>
</dbReference>
<dbReference type="InterPro" id="IPR029471">
    <property type="entry name" value="HNH_5"/>
</dbReference>
<accession>A0A0F9VAW8</accession>
<feature type="domain" description="HNH nuclease" evidence="1">
    <location>
        <begin position="91"/>
        <end position="144"/>
    </location>
</feature>
<sequence>MTSLEEPALVLNRSWSLIGVTTAADAMCKLFKGTAHVIHHESFEIFDFEAWAARPNDPGAVTIKTPHLLIQVPEVIKECNYGEIPQHGLKFSRYHVFKRDHYCCQYCGRQVKREEIQLEHIVPKAQGGQTAWDNCVSACEPCNAEKADRTPAQAGMRLLKHPIKPDWSPGQVLRRFRNPKESWKQFVN</sequence>
<dbReference type="SMART" id="SM00507">
    <property type="entry name" value="HNHc"/>
    <property type="match status" value="1"/>
</dbReference>
<name>A0A0F9VAW8_9ZZZZ</name>
<dbReference type="PANTHER" id="PTHR33877:SF2">
    <property type="entry name" value="OS07G0170200 PROTEIN"/>
    <property type="match status" value="1"/>
</dbReference>
<reference evidence="2" key="1">
    <citation type="journal article" date="2015" name="Nature">
        <title>Complex archaea that bridge the gap between prokaryotes and eukaryotes.</title>
        <authorList>
            <person name="Spang A."/>
            <person name="Saw J.H."/>
            <person name="Jorgensen S.L."/>
            <person name="Zaremba-Niedzwiedzka K."/>
            <person name="Martijn J."/>
            <person name="Lind A.E."/>
            <person name="van Eijk R."/>
            <person name="Schleper C."/>
            <person name="Guy L."/>
            <person name="Ettema T.J."/>
        </authorList>
    </citation>
    <scope>NUCLEOTIDE SEQUENCE</scope>
</reference>
<comment type="caution">
    <text evidence="2">The sequence shown here is derived from an EMBL/GenBank/DDBJ whole genome shotgun (WGS) entry which is preliminary data.</text>
</comment>
<protein>
    <recommendedName>
        <fullName evidence="1">HNH nuclease domain-containing protein</fullName>
    </recommendedName>
</protein>
<dbReference type="CDD" id="cd00085">
    <property type="entry name" value="HNHc"/>
    <property type="match status" value="1"/>
</dbReference>
<evidence type="ECO:0000313" key="2">
    <source>
        <dbReference type="EMBL" id="KKN96902.1"/>
    </source>
</evidence>
<dbReference type="Pfam" id="PF14279">
    <property type="entry name" value="HNH_5"/>
    <property type="match status" value="1"/>
</dbReference>